<gene>
    <name evidence="2" type="ORF">FB471_2414</name>
</gene>
<dbReference type="SUPFAM" id="SSF46785">
    <property type="entry name" value="Winged helix' DNA-binding domain"/>
    <property type="match status" value="1"/>
</dbReference>
<proteinExistence type="predicted"/>
<dbReference type="GO" id="GO:0006950">
    <property type="term" value="P:response to stress"/>
    <property type="evidence" value="ECO:0007669"/>
    <property type="project" value="TreeGrafter"/>
</dbReference>
<accession>A0A542DHV3</accession>
<dbReference type="Proteomes" id="UP000320876">
    <property type="component" value="Unassembled WGS sequence"/>
</dbReference>
<dbReference type="Gene3D" id="1.10.10.10">
    <property type="entry name" value="Winged helix-like DNA-binding domain superfamily/Winged helix DNA-binding domain"/>
    <property type="match status" value="1"/>
</dbReference>
<evidence type="ECO:0000313" key="2">
    <source>
        <dbReference type="EMBL" id="TQJ02677.1"/>
    </source>
</evidence>
<dbReference type="GO" id="GO:0003677">
    <property type="term" value="F:DNA binding"/>
    <property type="evidence" value="ECO:0007669"/>
    <property type="project" value="UniProtKB-KW"/>
</dbReference>
<keyword evidence="2" id="KW-0238">DNA-binding</keyword>
<dbReference type="InterPro" id="IPR000835">
    <property type="entry name" value="HTH_MarR-typ"/>
</dbReference>
<dbReference type="PRINTS" id="PR00598">
    <property type="entry name" value="HTHMARR"/>
</dbReference>
<reference evidence="2 3" key="1">
    <citation type="submission" date="2019-06" db="EMBL/GenBank/DDBJ databases">
        <title>Sequencing the genomes of 1000 actinobacteria strains.</title>
        <authorList>
            <person name="Klenk H.-P."/>
        </authorList>
    </citation>
    <scope>NUCLEOTIDE SEQUENCE [LARGE SCALE GENOMIC DNA]</scope>
    <source>
        <strain evidence="2 3">DSM 45679</strain>
    </source>
</reference>
<keyword evidence="3" id="KW-1185">Reference proteome</keyword>
<evidence type="ECO:0000313" key="3">
    <source>
        <dbReference type="Proteomes" id="UP000320876"/>
    </source>
</evidence>
<dbReference type="InterPro" id="IPR036388">
    <property type="entry name" value="WH-like_DNA-bd_sf"/>
</dbReference>
<dbReference type="GO" id="GO:0003700">
    <property type="term" value="F:DNA-binding transcription factor activity"/>
    <property type="evidence" value="ECO:0007669"/>
    <property type="project" value="InterPro"/>
</dbReference>
<dbReference type="RefSeq" id="WP_211358015.1">
    <property type="nucleotide sequence ID" value="NZ_VFML01000001.1"/>
</dbReference>
<name>A0A542DHV3_AMYCI</name>
<feature type="domain" description="HTH marR-type" evidence="1">
    <location>
        <begin position="7"/>
        <end position="140"/>
    </location>
</feature>
<dbReference type="InterPro" id="IPR039422">
    <property type="entry name" value="MarR/SlyA-like"/>
</dbReference>
<sequence>MDAGDEEERLGALLLRLAKSAHVLQRRNMGDLGLTPAQARALAVLGHCDAPPRMAELAERLQVVPRAVTPVVDALEEAGLVRREIDPDNRRSTLVTLTEEGRVMCRRFGEFRTRAAGELFGALDTGERRTLLQLMEKVEESGKDLRADCRSGHARFET</sequence>
<protein>
    <submittedName>
        <fullName evidence="2">DNA-binding MarR family transcriptional regulator</fullName>
    </submittedName>
</protein>
<dbReference type="SMART" id="SM00347">
    <property type="entry name" value="HTH_MARR"/>
    <property type="match status" value="1"/>
</dbReference>
<dbReference type="InterPro" id="IPR036390">
    <property type="entry name" value="WH_DNA-bd_sf"/>
</dbReference>
<dbReference type="PROSITE" id="PS50995">
    <property type="entry name" value="HTH_MARR_2"/>
    <property type="match status" value="1"/>
</dbReference>
<dbReference type="EMBL" id="VFML01000001">
    <property type="protein sequence ID" value="TQJ02677.1"/>
    <property type="molecule type" value="Genomic_DNA"/>
</dbReference>
<dbReference type="Pfam" id="PF01047">
    <property type="entry name" value="MarR"/>
    <property type="match status" value="1"/>
</dbReference>
<evidence type="ECO:0000259" key="1">
    <source>
        <dbReference type="PROSITE" id="PS50995"/>
    </source>
</evidence>
<dbReference type="PANTHER" id="PTHR33164:SF103">
    <property type="entry name" value="REGULATORY PROTEIN MARR"/>
    <property type="match status" value="1"/>
</dbReference>
<dbReference type="AlphaFoldDB" id="A0A542DHV3"/>
<comment type="caution">
    <text evidence="2">The sequence shown here is derived from an EMBL/GenBank/DDBJ whole genome shotgun (WGS) entry which is preliminary data.</text>
</comment>
<organism evidence="2 3">
    <name type="scientific">Amycolatopsis cihanbeyliensis</name>
    <dbReference type="NCBI Taxonomy" id="1128664"/>
    <lineage>
        <taxon>Bacteria</taxon>
        <taxon>Bacillati</taxon>
        <taxon>Actinomycetota</taxon>
        <taxon>Actinomycetes</taxon>
        <taxon>Pseudonocardiales</taxon>
        <taxon>Pseudonocardiaceae</taxon>
        <taxon>Amycolatopsis</taxon>
    </lineage>
</organism>
<dbReference type="PANTHER" id="PTHR33164">
    <property type="entry name" value="TRANSCRIPTIONAL REGULATOR, MARR FAMILY"/>
    <property type="match status" value="1"/>
</dbReference>